<protein>
    <submittedName>
        <fullName evidence="2">Uncharacterized protein</fullName>
    </submittedName>
</protein>
<organism evidence="2 3">
    <name type="scientific">Phyllosticta capitalensis</name>
    <dbReference type="NCBI Taxonomy" id="121624"/>
    <lineage>
        <taxon>Eukaryota</taxon>
        <taxon>Fungi</taxon>
        <taxon>Dikarya</taxon>
        <taxon>Ascomycota</taxon>
        <taxon>Pezizomycotina</taxon>
        <taxon>Dothideomycetes</taxon>
        <taxon>Dothideomycetes incertae sedis</taxon>
        <taxon>Botryosphaeriales</taxon>
        <taxon>Phyllostictaceae</taxon>
        <taxon>Phyllosticta</taxon>
    </lineage>
</organism>
<evidence type="ECO:0000313" key="3">
    <source>
        <dbReference type="Proteomes" id="UP001492380"/>
    </source>
</evidence>
<reference evidence="2 3" key="1">
    <citation type="submission" date="2024-04" db="EMBL/GenBank/DDBJ databases">
        <title>Phyllosticta paracitricarpa is synonymous to the EU quarantine fungus P. citricarpa based on phylogenomic analyses.</title>
        <authorList>
            <consortium name="Lawrence Berkeley National Laboratory"/>
            <person name="Van Ingen-Buijs V.A."/>
            <person name="Van Westerhoven A.C."/>
            <person name="Haridas S."/>
            <person name="Skiadas P."/>
            <person name="Martin F."/>
            <person name="Groenewald J.Z."/>
            <person name="Crous P.W."/>
            <person name="Seidl M.F."/>
        </authorList>
    </citation>
    <scope>NUCLEOTIDE SEQUENCE [LARGE SCALE GENOMIC DNA]</scope>
    <source>
        <strain evidence="2 3">CBS 123374</strain>
    </source>
</reference>
<comment type="caution">
    <text evidence="2">The sequence shown here is derived from an EMBL/GenBank/DDBJ whole genome shotgun (WGS) entry which is preliminary data.</text>
</comment>
<proteinExistence type="predicted"/>
<evidence type="ECO:0000256" key="1">
    <source>
        <dbReference type="SAM" id="SignalP"/>
    </source>
</evidence>
<name>A0ABR1YL95_9PEZI</name>
<gene>
    <name evidence="2" type="ORF">HDK90DRAFT_305068</name>
</gene>
<dbReference type="EMBL" id="JBBWRZ010000007">
    <property type="protein sequence ID" value="KAK8232312.1"/>
    <property type="molecule type" value="Genomic_DNA"/>
</dbReference>
<accession>A0ABR1YL95</accession>
<keyword evidence="3" id="KW-1185">Reference proteome</keyword>
<feature type="signal peptide" evidence="1">
    <location>
        <begin position="1"/>
        <end position="17"/>
    </location>
</feature>
<sequence length="198" mass="21738">MNTTTALLLPLSTRALASIHILAATTAAFAGGGASHNSFGYAAGGGVDSNICYPTALSSSHISSSNSLPQQQLHYQSPYQHAYHHHYQHDHSHGGSNTGPAEWLFSINVLYLLLAPLLLRELPAMMATLDPLIDYLFDGPSSWLAFPGWCAELWSLFREEKRNIVSRRKSYDELDALRVGKNVGPLRPGDGPPRRKTW</sequence>
<dbReference type="Proteomes" id="UP001492380">
    <property type="component" value="Unassembled WGS sequence"/>
</dbReference>
<keyword evidence="1" id="KW-0732">Signal</keyword>
<feature type="chain" id="PRO_5045554083" evidence="1">
    <location>
        <begin position="18"/>
        <end position="198"/>
    </location>
</feature>
<evidence type="ECO:0000313" key="2">
    <source>
        <dbReference type="EMBL" id="KAK8232312.1"/>
    </source>
</evidence>